<evidence type="ECO:0000259" key="2">
    <source>
        <dbReference type="PROSITE" id="PS50209"/>
    </source>
</evidence>
<dbReference type="PROSITE" id="PS50209">
    <property type="entry name" value="CARD"/>
    <property type="match status" value="1"/>
</dbReference>
<feature type="region of interest" description="Disordered" evidence="1">
    <location>
        <begin position="840"/>
        <end position="864"/>
    </location>
</feature>
<feature type="compositionally biased region" description="Basic and acidic residues" evidence="1">
    <location>
        <begin position="630"/>
        <end position="639"/>
    </location>
</feature>
<reference evidence="3" key="1">
    <citation type="submission" date="2022-08" db="UniProtKB">
        <authorList>
            <consortium name="EnsemblMetazoa"/>
        </authorList>
    </citation>
    <scope>IDENTIFICATION</scope>
    <source>
        <strain evidence="3">05x7-T-G4-1.051#20</strain>
    </source>
</reference>
<dbReference type="Proteomes" id="UP000005408">
    <property type="component" value="Unassembled WGS sequence"/>
</dbReference>
<feature type="compositionally biased region" description="Low complexity" evidence="1">
    <location>
        <begin position="645"/>
        <end position="657"/>
    </location>
</feature>
<proteinExistence type="predicted"/>
<organism evidence="3 4">
    <name type="scientific">Magallana gigas</name>
    <name type="common">Pacific oyster</name>
    <name type="synonym">Crassostrea gigas</name>
    <dbReference type="NCBI Taxonomy" id="29159"/>
    <lineage>
        <taxon>Eukaryota</taxon>
        <taxon>Metazoa</taxon>
        <taxon>Spiralia</taxon>
        <taxon>Lophotrochozoa</taxon>
        <taxon>Mollusca</taxon>
        <taxon>Bivalvia</taxon>
        <taxon>Autobranchia</taxon>
        <taxon>Pteriomorphia</taxon>
        <taxon>Ostreida</taxon>
        <taxon>Ostreoidea</taxon>
        <taxon>Ostreidae</taxon>
        <taxon>Magallana</taxon>
    </lineage>
</organism>
<dbReference type="CDD" id="cd01671">
    <property type="entry name" value="CARD"/>
    <property type="match status" value="2"/>
</dbReference>
<feature type="region of interest" description="Disordered" evidence="1">
    <location>
        <begin position="764"/>
        <end position="791"/>
    </location>
</feature>
<feature type="region of interest" description="Disordered" evidence="1">
    <location>
        <begin position="630"/>
        <end position="670"/>
    </location>
</feature>
<name>A0A8W8NPY6_MAGGI</name>
<dbReference type="InterPro" id="IPR001315">
    <property type="entry name" value="CARD"/>
</dbReference>
<accession>A0A8W8NPY6</accession>
<dbReference type="GO" id="GO:0042981">
    <property type="term" value="P:regulation of apoptotic process"/>
    <property type="evidence" value="ECO:0007669"/>
    <property type="project" value="InterPro"/>
</dbReference>
<dbReference type="SUPFAM" id="SSF47986">
    <property type="entry name" value="DEATH domain"/>
    <property type="match status" value="1"/>
</dbReference>
<feature type="compositionally biased region" description="Acidic residues" evidence="1">
    <location>
        <begin position="841"/>
        <end position="862"/>
    </location>
</feature>
<dbReference type="Gene3D" id="1.10.533.10">
    <property type="entry name" value="Death Domain, Fas"/>
    <property type="match status" value="3"/>
</dbReference>
<dbReference type="EnsemblMetazoa" id="G6225.3">
    <property type="protein sequence ID" value="G6225.3:cds"/>
    <property type="gene ID" value="G6225"/>
</dbReference>
<feature type="domain" description="CARD" evidence="2">
    <location>
        <begin position="147"/>
        <end position="234"/>
    </location>
</feature>
<keyword evidence="4" id="KW-1185">Reference proteome</keyword>
<evidence type="ECO:0000256" key="1">
    <source>
        <dbReference type="SAM" id="MobiDB-lite"/>
    </source>
</evidence>
<dbReference type="InterPro" id="IPR011029">
    <property type="entry name" value="DEATH-like_dom_sf"/>
</dbReference>
<sequence length="991" mass="113097">MLCIETTDTASVMTEPPYDRHDSGYPDSLVALETHHTCIRKNYKKLKEEMEPNEILDYLVQYEILDTDENTHLLKECRARKCDIILRKLIKNPDPEKFIKMMKHIIADECCSFGHLLCSAACAMESSNDGLDSSNTRLHYNLKQHGKHREKLLTEIRKRINVLSSNSILDDFLQEDLISVDEHEEISRITNKDEAAKKILKYSEKNRPGSFSRKLLSILKFHELDDLAESLQQDVPAEGDTADNERPLTVEMVNGWMFLPTEASSSTVKSVELRITHVDGSESLRVYRALKQEIPESEDKIMQGIHSTIDRLSEGSITIWLRTESSDAKEKLRHFIESGDISTFLESLFKTKGVRKLLTKDKYKIQIEIKVKNATEGSKPTAFQPKKESDTRHKARLDRCESFLLEELEPGCLVRDTEMGHIFSSVKADIENRKTRTDKVKLLLEHLKKESEETIELVLDRLKEKNRYVYDKLFPNVEKFQDLDIEQIKSNILDNLPEILDVMSVAALQTPFVSAGIMSYEELDSLHMSSESVRTENLHFVRMVLHRGDEAVRIFLVALENSIGMDIKRLLNKMDTLQVSKDERRNAKIEYEAFNEENGLLFQGNFLLELMSEGKSENMNSECLYVREEEPQQHFEHPGLEQPGSQSEESTSSDSDSNGNMQRDVSSKESLIRELESDTSSILSKLTRKLGKVEYVVDIRCILSTRDVSKSARIERVKTKYPKKYGAIKDEVLKLNTVLNKLQSLSRIFKDKVGFITNWNYGDDDDDIGNDDDDDAGGGGDDDDGDGDDDDIEQQLIEDLSETLSLTETTRFGSQMSALVVKSTDEGHIFKDKVEFLTNWNDDDKDDDDDDDCGGDDGDSDNEPLLIEDCSETLSSPETTLRFQRQLSALVVKSTDEDSTMDSDEDVPEDLNVLGRKSSKYQSILVGKLHELETVQNVMNIFRVISEEEMQLMAVKNILNEEQYKRLEKYIIKLQVISNKIEEATGLAKVA</sequence>
<evidence type="ECO:0000313" key="4">
    <source>
        <dbReference type="Proteomes" id="UP000005408"/>
    </source>
</evidence>
<evidence type="ECO:0000313" key="3">
    <source>
        <dbReference type="EnsemblMetazoa" id="G6225.3:cds"/>
    </source>
</evidence>
<protein>
    <recommendedName>
        <fullName evidence="2">CARD domain-containing protein</fullName>
    </recommendedName>
</protein>
<dbReference type="AlphaFoldDB" id="A0A8W8NPY6"/>